<sequence>MKTSMKFLFILGVAAVVCESCAERNADIITLTNPTDTSRQDEACVIKRKDLCAENQKLVPVLKDKGGQYIPSQLDDLDGDGLWDELAFVYNINEKEKLTLQLEWIDKASYPDFPVRTNVHYGKMKRPGLIEELTTDMHGKENLARGGDDNNPYPYQTDGPSWENDKMGFRHYFDGRNCRDVFGKRIPDLVLDTVGIRPDGTPGDTYHVLRPWGRDIMSAANSFGLGGIAVQLPDTLLRMGVTIEETVDNVDSTRYSLVCKGPVRSIFKLDFYGWQMGNTKVDVHETMTIWAGKYGYENEITTSPLPDNAVLVTGIVGNFNDMPQRLETYDRKVVSMSTHDRQTYNKEWYMGMSLIMPVSNYSDVFNAPDKGSDILKTWCVKMKPNEEGKYLFNAYAAWELADEQFTNRDYYMNMIDSYARNMVNPVVVEISK</sequence>
<name>A0A413VJW7_9BACE</name>
<protein>
    <submittedName>
        <fullName evidence="1">DUF4861 domain-containing protein</fullName>
    </submittedName>
</protein>
<gene>
    <name evidence="1" type="ORF">DW888_15255</name>
</gene>
<reference evidence="1 2" key="1">
    <citation type="submission" date="2018-08" db="EMBL/GenBank/DDBJ databases">
        <title>A genome reference for cultivated species of the human gut microbiota.</title>
        <authorList>
            <person name="Zou Y."/>
            <person name="Xue W."/>
            <person name="Luo G."/>
        </authorList>
    </citation>
    <scope>NUCLEOTIDE SEQUENCE [LARGE SCALE GENOMIC DNA]</scope>
    <source>
        <strain evidence="1 2">AM40-30BH</strain>
    </source>
</reference>
<organism evidence="1 2">
    <name type="scientific">Bacteroides nordii</name>
    <dbReference type="NCBI Taxonomy" id="291645"/>
    <lineage>
        <taxon>Bacteria</taxon>
        <taxon>Pseudomonadati</taxon>
        <taxon>Bacteroidota</taxon>
        <taxon>Bacteroidia</taxon>
        <taxon>Bacteroidales</taxon>
        <taxon>Bacteroidaceae</taxon>
        <taxon>Bacteroides</taxon>
    </lineage>
</organism>
<dbReference type="AlphaFoldDB" id="A0A413VJW7"/>
<dbReference type="InterPro" id="IPR032342">
    <property type="entry name" value="DUF4861"/>
</dbReference>
<dbReference type="Pfam" id="PF16153">
    <property type="entry name" value="DUF4861"/>
    <property type="match status" value="1"/>
</dbReference>
<dbReference type="Proteomes" id="UP000284379">
    <property type="component" value="Unassembled WGS sequence"/>
</dbReference>
<accession>A0A413VJW7</accession>
<comment type="caution">
    <text evidence="1">The sequence shown here is derived from an EMBL/GenBank/DDBJ whole genome shotgun (WGS) entry which is preliminary data.</text>
</comment>
<evidence type="ECO:0000313" key="1">
    <source>
        <dbReference type="EMBL" id="RHB33842.1"/>
    </source>
</evidence>
<proteinExistence type="predicted"/>
<dbReference type="EMBL" id="QSGO01000013">
    <property type="protein sequence ID" value="RHB33842.1"/>
    <property type="molecule type" value="Genomic_DNA"/>
</dbReference>
<evidence type="ECO:0000313" key="2">
    <source>
        <dbReference type="Proteomes" id="UP000284379"/>
    </source>
</evidence>